<gene>
    <name evidence="2" type="ORF">FKV42_01905</name>
</gene>
<feature type="transmembrane region" description="Helical" evidence="1">
    <location>
        <begin position="114"/>
        <end position="137"/>
    </location>
</feature>
<keyword evidence="3" id="KW-1185">Reference proteome</keyword>
<name>A0A7Z8KR57_9EURY</name>
<keyword evidence="1" id="KW-1133">Transmembrane helix</keyword>
<dbReference type="AlphaFoldDB" id="A0A7Z8KR57"/>
<feature type="transmembrane region" description="Helical" evidence="1">
    <location>
        <begin position="149"/>
        <end position="169"/>
    </location>
</feature>
<organism evidence="2 3">
    <name type="scientific">Methanolobus vulcani</name>
    <dbReference type="NCBI Taxonomy" id="38026"/>
    <lineage>
        <taxon>Archaea</taxon>
        <taxon>Methanobacteriati</taxon>
        <taxon>Methanobacteriota</taxon>
        <taxon>Stenosarchaea group</taxon>
        <taxon>Methanomicrobia</taxon>
        <taxon>Methanosarcinales</taxon>
        <taxon>Methanosarcinaceae</taxon>
        <taxon>Methanolobus</taxon>
    </lineage>
</organism>
<keyword evidence="1" id="KW-0812">Transmembrane</keyword>
<keyword evidence="1" id="KW-0472">Membrane</keyword>
<accession>A0A7Z8KR57</accession>
<evidence type="ECO:0000313" key="3">
    <source>
        <dbReference type="Proteomes" id="UP000319335"/>
    </source>
</evidence>
<protein>
    <submittedName>
        <fullName evidence="2">Uncharacterized protein</fullName>
    </submittedName>
</protein>
<reference evidence="2 3" key="1">
    <citation type="submission" date="2019-06" db="EMBL/GenBank/DDBJ databases">
        <title>Draft genome sequence of Methanolobus vulcani B1d.</title>
        <authorList>
            <person name="Creighbaum A.J."/>
            <person name="Ticak T."/>
            <person name="Hariraju D."/>
            <person name="Arivett B.A."/>
            <person name="Ferguson D.J.Jr."/>
        </authorList>
    </citation>
    <scope>NUCLEOTIDE SEQUENCE [LARGE SCALE GENOMIC DNA]</scope>
    <source>
        <strain evidence="2 3">B1d</strain>
    </source>
</reference>
<sequence length="205" mass="24825">MGKEKKTDNQFDMSLLNFEVVTRIPKEKLIHIISSFYQNLGYTLINLRLQNPIKEEDYDFIRYEPDFKVDAKYSIDEIHVDTYETKNRRKFDKIKFRFESLPPQKTIIKVNFEIFVLPIWFMLYLLIALLVGLYFTHISYDNYPYTAKYIGALAFVLILIPGIIIVELFRMPKLKKLKKHPDFMRYKYEFEEHIRLKERELFPES</sequence>
<dbReference type="Proteomes" id="UP000319335">
    <property type="component" value="Unassembled WGS sequence"/>
</dbReference>
<proteinExistence type="predicted"/>
<dbReference type="OrthoDB" id="378572at2157"/>
<dbReference type="RefSeq" id="WP_154808542.1">
    <property type="nucleotide sequence ID" value="NZ_VIAQ01000006.1"/>
</dbReference>
<evidence type="ECO:0000256" key="1">
    <source>
        <dbReference type="SAM" id="Phobius"/>
    </source>
</evidence>
<dbReference type="EMBL" id="VIAQ01000006">
    <property type="protein sequence ID" value="TQD28436.1"/>
    <property type="molecule type" value="Genomic_DNA"/>
</dbReference>
<evidence type="ECO:0000313" key="2">
    <source>
        <dbReference type="EMBL" id="TQD28436.1"/>
    </source>
</evidence>
<comment type="caution">
    <text evidence="2">The sequence shown here is derived from an EMBL/GenBank/DDBJ whole genome shotgun (WGS) entry which is preliminary data.</text>
</comment>